<name>A0ABX1DDM2_9FLAO</name>
<dbReference type="Gene3D" id="1.25.40.10">
    <property type="entry name" value="Tetratricopeptide repeat domain"/>
    <property type="match status" value="1"/>
</dbReference>
<evidence type="ECO:0008006" key="4">
    <source>
        <dbReference type="Google" id="ProtNLM"/>
    </source>
</evidence>
<organism evidence="2 3">
    <name type="scientific">Tamlana crocina</name>
    <dbReference type="NCBI Taxonomy" id="393006"/>
    <lineage>
        <taxon>Bacteria</taxon>
        <taxon>Pseudomonadati</taxon>
        <taxon>Bacteroidota</taxon>
        <taxon>Flavobacteriia</taxon>
        <taxon>Flavobacteriales</taxon>
        <taxon>Flavobacteriaceae</taxon>
        <taxon>Tamlana</taxon>
    </lineage>
</organism>
<gene>
    <name evidence="2" type="ORF">HC176_09810</name>
</gene>
<dbReference type="InterPro" id="IPR011990">
    <property type="entry name" value="TPR-like_helical_dom_sf"/>
</dbReference>
<feature type="signal peptide" evidence="1">
    <location>
        <begin position="1"/>
        <end position="18"/>
    </location>
</feature>
<dbReference type="EMBL" id="JAAVJS010000012">
    <property type="protein sequence ID" value="NJX15784.1"/>
    <property type="molecule type" value="Genomic_DNA"/>
</dbReference>
<reference evidence="2 3" key="1">
    <citation type="submission" date="2020-03" db="EMBL/GenBank/DDBJ databases">
        <title>Tamlana sp. nov, isolated from XXX.</title>
        <authorList>
            <person name="Cao W.R."/>
        </authorList>
    </citation>
    <scope>NUCLEOTIDE SEQUENCE [LARGE SCALE GENOMIC DNA]</scope>
    <source>
        <strain evidence="2 3">HST1-43</strain>
    </source>
</reference>
<evidence type="ECO:0000313" key="2">
    <source>
        <dbReference type="EMBL" id="NJX15784.1"/>
    </source>
</evidence>
<evidence type="ECO:0000256" key="1">
    <source>
        <dbReference type="SAM" id="SignalP"/>
    </source>
</evidence>
<keyword evidence="3" id="KW-1185">Reference proteome</keyword>
<proteinExistence type="predicted"/>
<protein>
    <recommendedName>
        <fullName evidence="4">Tetratricopeptide repeat protein</fullName>
    </recommendedName>
</protein>
<dbReference type="SUPFAM" id="SSF48452">
    <property type="entry name" value="TPR-like"/>
    <property type="match status" value="1"/>
</dbReference>
<sequence>MKKLFGLVLFLGSAVMVAQTNQELMKHYEAYYKQMKTQGDVQGIINAMTHLNVLSPSQARKDTLGYIYMSEGKYMEALNTLGAEKKLTDSDIALEVKAVSLKAIKRPELAVGHFEELFKRDPNPVVAYELAELNLQIQNMAEADKHIEYGIANAKSEMKKAFYESQNPYEVPLKSAFMYLKALSIYNKDRKANIDPAVDVLDAVQKDAPNFQLVQITKNELLRQKQALKSQAAQPQN</sequence>
<feature type="chain" id="PRO_5047544105" description="Tetratricopeptide repeat protein" evidence="1">
    <location>
        <begin position="19"/>
        <end position="237"/>
    </location>
</feature>
<evidence type="ECO:0000313" key="3">
    <source>
        <dbReference type="Proteomes" id="UP000760545"/>
    </source>
</evidence>
<dbReference type="Proteomes" id="UP000760545">
    <property type="component" value="Unassembled WGS sequence"/>
</dbReference>
<comment type="caution">
    <text evidence="2">The sequence shown here is derived from an EMBL/GenBank/DDBJ whole genome shotgun (WGS) entry which is preliminary data.</text>
</comment>
<accession>A0ABX1DDM2</accession>
<keyword evidence="1" id="KW-0732">Signal</keyword>